<dbReference type="EMBL" id="DQ864899">
    <property type="protein sequence ID" value="ABI14314.1"/>
    <property type="molecule type" value="mRNA"/>
</dbReference>
<evidence type="ECO:0000256" key="2">
    <source>
        <dbReference type="SAM" id="Phobius"/>
    </source>
</evidence>
<reference evidence="3" key="1">
    <citation type="journal article" date="2007" name="Proc. Natl. Acad. Sci. U.S.A.">
        <title>Spliced leader RNA trans-splicing in dinoflagellates.</title>
        <authorList>
            <person name="Zhang H."/>
            <person name="Hou Y."/>
            <person name="Miranda L."/>
            <person name="Campbell D.A."/>
            <person name="Sturm N.R."/>
            <person name="Gaasterland T."/>
            <person name="Lin S."/>
        </authorList>
    </citation>
    <scope>NUCLEOTIDE SEQUENCE</scope>
</reference>
<proteinExistence type="evidence at transcript level"/>
<organism evidence="3">
    <name type="scientific">Pfiesteria piscicida</name>
    <name type="common">Phantom dinoflagellate</name>
    <dbReference type="NCBI Taxonomy" id="71001"/>
    <lineage>
        <taxon>Eukaryota</taxon>
        <taxon>Sar</taxon>
        <taxon>Alveolata</taxon>
        <taxon>Dinophyceae</taxon>
        <taxon>Peridiniales</taxon>
        <taxon>Pfiesteriaceae</taxon>
        <taxon>Pfiesteria</taxon>
    </lineage>
</organism>
<name>A3E3P7_PFIPI</name>
<feature type="compositionally biased region" description="Basic residues" evidence="1">
    <location>
        <begin position="40"/>
        <end position="49"/>
    </location>
</feature>
<evidence type="ECO:0000313" key="3">
    <source>
        <dbReference type="EMBL" id="ABI14314.1"/>
    </source>
</evidence>
<keyword evidence="2" id="KW-1133">Transmembrane helix</keyword>
<keyword evidence="2" id="KW-0812">Transmembrane</keyword>
<dbReference type="AlphaFoldDB" id="A3E3P7"/>
<accession>A3E3P7</accession>
<evidence type="ECO:0000256" key="1">
    <source>
        <dbReference type="SAM" id="MobiDB-lite"/>
    </source>
</evidence>
<feature type="transmembrane region" description="Helical" evidence="2">
    <location>
        <begin position="6"/>
        <end position="25"/>
    </location>
</feature>
<keyword evidence="2" id="KW-0472">Membrane</keyword>
<protein>
    <submittedName>
        <fullName evidence="3">Uncharacterized protein</fullName>
    </submittedName>
</protein>
<sequence>MDGTTLAVLLFVLVFFGAIGYYIYYVNQAMAEAGFNKKSNSGKKPKKKDRQAWSIGG</sequence>
<feature type="region of interest" description="Disordered" evidence="1">
    <location>
        <begin position="36"/>
        <end position="57"/>
    </location>
</feature>